<dbReference type="Gene3D" id="3.30.200.20">
    <property type="entry name" value="Phosphorylase Kinase, domain 1"/>
    <property type="match status" value="1"/>
</dbReference>
<keyword evidence="4" id="KW-0547">Nucleotide-binding</keyword>
<name>S7QAI6_MYOBR</name>
<dbReference type="eggNOG" id="KOG0200">
    <property type="taxonomic scope" value="Eukaryota"/>
</dbReference>
<sequence>MAAGGRGEGGGAGTSSSGAGVEGFLEAVALGLITSAPAARLTLGKPLGEGCFGQVVMAEAIGIDKDRTTKPVTVAVKMLKDDATDKDLSDLVSEVTFEDAGEYTCLAGNSIGFSHHSAWLVVLPGTGSCCCCTFLGALARDTPKPPGTGRGS</sequence>
<dbReference type="GO" id="GO:0005524">
    <property type="term" value="F:ATP binding"/>
    <property type="evidence" value="ECO:0007669"/>
    <property type="project" value="UniProtKB-UniRule"/>
</dbReference>
<dbReference type="SUPFAM" id="SSF56112">
    <property type="entry name" value="Protein kinase-like (PK-like)"/>
    <property type="match status" value="1"/>
</dbReference>
<keyword evidence="6" id="KW-0675">Receptor</keyword>
<keyword evidence="3" id="KW-0325">Glycoprotein</keyword>
<dbReference type="InterPro" id="IPR001245">
    <property type="entry name" value="Ser-Thr/Tyr_kinase_cat_dom"/>
</dbReference>
<evidence type="ECO:0000256" key="4">
    <source>
        <dbReference type="PROSITE-ProRule" id="PRU10141"/>
    </source>
</evidence>
<organism evidence="6 7">
    <name type="scientific">Myotis brandtii</name>
    <name type="common">Brandt's bat</name>
    <dbReference type="NCBI Taxonomy" id="109478"/>
    <lineage>
        <taxon>Eukaryota</taxon>
        <taxon>Metazoa</taxon>
        <taxon>Chordata</taxon>
        <taxon>Craniata</taxon>
        <taxon>Vertebrata</taxon>
        <taxon>Euteleostomi</taxon>
        <taxon>Mammalia</taxon>
        <taxon>Eutheria</taxon>
        <taxon>Laurasiatheria</taxon>
        <taxon>Chiroptera</taxon>
        <taxon>Yangochiroptera</taxon>
        <taxon>Vespertilionidae</taxon>
        <taxon>Myotis</taxon>
    </lineage>
</organism>
<dbReference type="PROSITE" id="PS00107">
    <property type="entry name" value="PROTEIN_KINASE_ATP"/>
    <property type="match status" value="1"/>
</dbReference>
<evidence type="ECO:0000256" key="3">
    <source>
        <dbReference type="ARBA" id="ARBA00023180"/>
    </source>
</evidence>
<evidence type="ECO:0000259" key="5">
    <source>
        <dbReference type="Pfam" id="PF07714"/>
    </source>
</evidence>
<protein>
    <submittedName>
        <fullName evidence="6">Fibroblast growth factor receptor 3</fullName>
    </submittedName>
</protein>
<feature type="binding site" evidence="4">
    <location>
        <position position="77"/>
    </location>
    <ligand>
        <name>ATP</name>
        <dbReference type="ChEBI" id="CHEBI:30616"/>
    </ligand>
</feature>
<keyword evidence="7" id="KW-1185">Reference proteome</keyword>
<evidence type="ECO:0000313" key="7">
    <source>
        <dbReference type="Proteomes" id="UP000052978"/>
    </source>
</evidence>
<dbReference type="InterPro" id="IPR011009">
    <property type="entry name" value="Kinase-like_dom_sf"/>
</dbReference>
<dbReference type="Proteomes" id="UP000052978">
    <property type="component" value="Unassembled WGS sequence"/>
</dbReference>
<evidence type="ECO:0000256" key="1">
    <source>
        <dbReference type="ARBA" id="ARBA00004479"/>
    </source>
</evidence>
<comment type="subcellular location">
    <subcellularLocation>
        <location evidence="1">Membrane</location>
        <topology evidence="1">Single-pass type I membrane protein</topology>
    </subcellularLocation>
</comment>
<keyword evidence="4" id="KW-0067">ATP-binding</keyword>
<dbReference type="InterPro" id="IPR017441">
    <property type="entry name" value="Protein_kinase_ATP_BS"/>
</dbReference>
<dbReference type="AlphaFoldDB" id="S7QAI6"/>
<keyword evidence="2" id="KW-1015">Disulfide bond</keyword>
<dbReference type="GO" id="GO:0016020">
    <property type="term" value="C:membrane"/>
    <property type="evidence" value="ECO:0007669"/>
    <property type="project" value="UniProtKB-SubCell"/>
</dbReference>
<reference evidence="6 7" key="1">
    <citation type="journal article" date="2013" name="Nat. Commun.">
        <title>Genome analysis reveals insights into physiology and longevity of the Brandt's bat Myotis brandtii.</title>
        <authorList>
            <person name="Seim I."/>
            <person name="Fang X."/>
            <person name="Xiong Z."/>
            <person name="Lobanov A.V."/>
            <person name="Huang Z."/>
            <person name="Ma S."/>
            <person name="Feng Y."/>
            <person name="Turanov A.A."/>
            <person name="Zhu Y."/>
            <person name="Lenz T.L."/>
            <person name="Gerashchenko M.V."/>
            <person name="Fan D."/>
            <person name="Hee Yim S."/>
            <person name="Yao X."/>
            <person name="Jordan D."/>
            <person name="Xiong Y."/>
            <person name="Ma Y."/>
            <person name="Lyapunov A.N."/>
            <person name="Chen G."/>
            <person name="Kulakova O.I."/>
            <person name="Sun Y."/>
            <person name="Lee S.G."/>
            <person name="Bronson R.T."/>
            <person name="Moskalev A.A."/>
            <person name="Sunyaev S.R."/>
            <person name="Zhang G."/>
            <person name="Krogh A."/>
            <person name="Wang J."/>
            <person name="Gladyshev V.N."/>
        </authorList>
    </citation>
    <scope>NUCLEOTIDE SEQUENCE [LARGE SCALE GENOMIC DNA]</scope>
</reference>
<proteinExistence type="predicted"/>
<feature type="domain" description="Serine-threonine/tyrosine-protein kinase catalytic" evidence="5">
    <location>
        <begin position="41"/>
        <end position="96"/>
    </location>
</feature>
<accession>S7QAI6</accession>
<dbReference type="InterPro" id="IPR036179">
    <property type="entry name" value="Ig-like_dom_sf"/>
</dbReference>
<dbReference type="SUPFAM" id="SSF48726">
    <property type="entry name" value="Immunoglobulin"/>
    <property type="match status" value="1"/>
</dbReference>
<evidence type="ECO:0000256" key="2">
    <source>
        <dbReference type="ARBA" id="ARBA00023157"/>
    </source>
</evidence>
<dbReference type="EMBL" id="KE164837">
    <property type="protein sequence ID" value="EPQ20443.1"/>
    <property type="molecule type" value="Genomic_DNA"/>
</dbReference>
<gene>
    <name evidence="6" type="ORF">D623_10021620</name>
</gene>
<evidence type="ECO:0000313" key="6">
    <source>
        <dbReference type="EMBL" id="EPQ20443.1"/>
    </source>
</evidence>
<dbReference type="GO" id="GO:0004672">
    <property type="term" value="F:protein kinase activity"/>
    <property type="evidence" value="ECO:0007669"/>
    <property type="project" value="InterPro"/>
</dbReference>
<dbReference type="Pfam" id="PF07714">
    <property type="entry name" value="PK_Tyr_Ser-Thr"/>
    <property type="match status" value="1"/>
</dbReference>